<proteinExistence type="predicted"/>
<gene>
    <name evidence="2" type="ORF">BPAG_LOCUS3655</name>
</gene>
<dbReference type="EMBL" id="UZAD01001200">
    <property type="protein sequence ID" value="VDN84841.1"/>
    <property type="molecule type" value="Genomic_DNA"/>
</dbReference>
<keyword evidence="3" id="KW-1185">Reference proteome</keyword>
<accession>A0A0N4T654</accession>
<feature type="compositionally biased region" description="Low complexity" evidence="1">
    <location>
        <begin position="84"/>
        <end position="95"/>
    </location>
</feature>
<evidence type="ECO:0000313" key="4">
    <source>
        <dbReference type="WBParaSite" id="BPAG_0000368701-mRNA-1"/>
    </source>
</evidence>
<sequence length="118" mass="12062">MRNATSGSCGEKEKKKASICITYGRHLAISNLYLSSSTKLINATAASDAGASASASAAYGRHLAISNLYLSSSTKLINATAASDAGASASASAGTFVVKKKKERGNHKRAQSTKSFSA</sequence>
<dbReference type="Proteomes" id="UP000278627">
    <property type="component" value="Unassembled WGS sequence"/>
</dbReference>
<organism evidence="4">
    <name type="scientific">Brugia pahangi</name>
    <name type="common">Filarial nematode worm</name>
    <dbReference type="NCBI Taxonomy" id="6280"/>
    <lineage>
        <taxon>Eukaryota</taxon>
        <taxon>Metazoa</taxon>
        <taxon>Ecdysozoa</taxon>
        <taxon>Nematoda</taxon>
        <taxon>Chromadorea</taxon>
        <taxon>Rhabditida</taxon>
        <taxon>Spirurina</taxon>
        <taxon>Spiruromorpha</taxon>
        <taxon>Filarioidea</taxon>
        <taxon>Onchocercidae</taxon>
        <taxon>Brugia</taxon>
    </lineage>
</organism>
<evidence type="ECO:0000313" key="3">
    <source>
        <dbReference type="Proteomes" id="UP000278627"/>
    </source>
</evidence>
<evidence type="ECO:0000256" key="1">
    <source>
        <dbReference type="SAM" id="MobiDB-lite"/>
    </source>
</evidence>
<evidence type="ECO:0000313" key="2">
    <source>
        <dbReference type="EMBL" id="VDN84841.1"/>
    </source>
</evidence>
<name>A0A0N4T654_BRUPA</name>
<reference evidence="2 3" key="2">
    <citation type="submission" date="2018-11" db="EMBL/GenBank/DDBJ databases">
        <authorList>
            <consortium name="Pathogen Informatics"/>
        </authorList>
    </citation>
    <scope>NUCLEOTIDE SEQUENCE [LARGE SCALE GENOMIC DNA]</scope>
</reference>
<reference evidence="4" key="1">
    <citation type="submission" date="2017-02" db="UniProtKB">
        <authorList>
            <consortium name="WormBaseParasite"/>
        </authorList>
    </citation>
    <scope>IDENTIFICATION</scope>
</reference>
<dbReference type="WBParaSite" id="BPAG_0000368701-mRNA-1">
    <property type="protein sequence ID" value="BPAG_0000368701-mRNA-1"/>
    <property type="gene ID" value="BPAG_0000368701"/>
</dbReference>
<dbReference type="AlphaFoldDB" id="A0A0N4T654"/>
<feature type="compositionally biased region" description="Basic residues" evidence="1">
    <location>
        <begin position="98"/>
        <end position="111"/>
    </location>
</feature>
<protein>
    <submittedName>
        <fullName evidence="2 4">Uncharacterized protein</fullName>
    </submittedName>
</protein>
<feature type="region of interest" description="Disordered" evidence="1">
    <location>
        <begin position="84"/>
        <end position="118"/>
    </location>
</feature>